<dbReference type="KEGG" id="luo:HHL09_13620"/>
<proteinExistence type="predicted"/>
<feature type="chain" id="PRO_5032767835" evidence="1">
    <location>
        <begin position="21"/>
        <end position="454"/>
    </location>
</feature>
<sequence>MMAKPLATIFVLTLLGNLRAEDPAPATSIITWQGSAFKDGDAFNVTATIGAKEVQLIWDGFAAPEFDFMDDRENPKVRRGYIFKDEPTVKAFRMIADQAEQCDAGYPMVIGQGVSTEVEVESPPGRTRRHLRYFGTTVEKLKVGKLEEIPWDLKKALVDSKVEEEVPPDSKFSQGLRIFADQLDAYRIAFDALSKACENADELPMTELEKLLSPLSLENCRRIYGSAVREPEAIRKSLPLFQSILAACFTPSNRALLCGEGKGSAGSLLNIGVCRSEQGVSFPMLKMDVEVPDYRVRMFSYEEEAFLLHFILGRRSWESWDACEAFHLVPSREGKLQIQKSERYGEREDSIPDSPEINRRLDYLNERNICGALLGLPDAQPGKDIAMVQIFAIGINGKNPDQAKVDFLLDGKEKVLEVSRAHGEWKPGKLWNKRDYYLIDGVFHNDADFRPKGR</sequence>
<keyword evidence="1" id="KW-0732">Signal</keyword>
<protein>
    <submittedName>
        <fullName evidence="2">Uncharacterized protein</fullName>
    </submittedName>
</protein>
<dbReference type="EMBL" id="CP051774">
    <property type="protein sequence ID" value="QJE96777.1"/>
    <property type="molecule type" value="Genomic_DNA"/>
</dbReference>
<evidence type="ECO:0000313" key="3">
    <source>
        <dbReference type="Proteomes" id="UP000501812"/>
    </source>
</evidence>
<dbReference type="AlphaFoldDB" id="A0A858RIN5"/>
<feature type="signal peptide" evidence="1">
    <location>
        <begin position="1"/>
        <end position="20"/>
    </location>
</feature>
<dbReference type="RefSeq" id="WP_169455177.1">
    <property type="nucleotide sequence ID" value="NZ_CP051774.1"/>
</dbReference>
<evidence type="ECO:0000313" key="2">
    <source>
        <dbReference type="EMBL" id="QJE96777.1"/>
    </source>
</evidence>
<accession>A0A858RIN5</accession>
<organism evidence="2 3">
    <name type="scientific">Luteolibacter luteus</name>
    <dbReference type="NCBI Taxonomy" id="2728835"/>
    <lineage>
        <taxon>Bacteria</taxon>
        <taxon>Pseudomonadati</taxon>
        <taxon>Verrucomicrobiota</taxon>
        <taxon>Verrucomicrobiia</taxon>
        <taxon>Verrucomicrobiales</taxon>
        <taxon>Verrucomicrobiaceae</taxon>
        <taxon>Luteolibacter</taxon>
    </lineage>
</organism>
<name>A0A858RIN5_9BACT</name>
<keyword evidence="3" id="KW-1185">Reference proteome</keyword>
<gene>
    <name evidence="2" type="ORF">HHL09_13620</name>
</gene>
<evidence type="ECO:0000256" key="1">
    <source>
        <dbReference type="SAM" id="SignalP"/>
    </source>
</evidence>
<reference evidence="2 3" key="1">
    <citation type="submission" date="2020-04" db="EMBL/GenBank/DDBJ databases">
        <title>Luteolibacter sp. G-1-1-1 isolated from soil.</title>
        <authorList>
            <person name="Dahal R.H."/>
        </authorList>
    </citation>
    <scope>NUCLEOTIDE SEQUENCE [LARGE SCALE GENOMIC DNA]</scope>
    <source>
        <strain evidence="2 3">G-1-1-1</strain>
    </source>
</reference>
<dbReference type="Proteomes" id="UP000501812">
    <property type="component" value="Chromosome"/>
</dbReference>